<reference evidence="2 3" key="1">
    <citation type="submission" date="2018-06" db="EMBL/GenBank/DDBJ databases">
        <title>A transcriptomic atlas of mushroom development highlights an independent origin of complex multicellularity.</title>
        <authorList>
            <consortium name="DOE Joint Genome Institute"/>
            <person name="Krizsan K."/>
            <person name="Almasi E."/>
            <person name="Merenyi Z."/>
            <person name="Sahu N."/>
            <person name="Viragh M."/>
            <person name="Koszo T."/>
            <person name="Mondo S."/>
            <person name="Kiss B."/>
            <person name="Balint B."/>
            <person name="Kues U."/>
            <person name="Barry K."/>
            <person name="Hegedus J.C."/>
            <person name="Henrissat B."/>
            <person name="Johnson J."/>
            <person name="Lipzen A."/>
            <person name="Ohm R."/>
            <person name="Nagy I."/>
            <person name="Pangilinan J."/>
            <person name="Yan J."/>
            <person name="Xiong Y."/>
            <person name="Grigoriev I.V."/>
            <person name="Hibbett D.S."/>
            <person name="Nagy L.G."/>
        </authorList>
    </citation>
    <scope>NUCLEOTIDE SEQUENCE [LARGE SCALE GENOMIC DNA]</scope>
    <source>
        <strain evidence="2 3">SZMC22713</strain>
    </source>
</reference>
<feature type="compositionally biased region" description="Gly residues" evidence="1">
    <location>
        <begin position="535"/>
        <end position="550"/>
    </location>
</feature>
<keyword evidence="3" id="KW-1185">Reference proteome</keyword>
<organism evidence="2 3">
    <name type="scientific">Rickenella mellea</name>
    <dbReference type="NCBI Taxonomy" id="50990"/>
    <lineage>
        <taxon>Eukaryota</taxon>
        <taxon>Fungi</taxon>
        <taxon>Dikarya</taxon>
        <taxon>Basidiomycota</taxon>
        <taxon>Agaricomycotina</taxon>
        <taxon>Agaricomycetes</taxon>
        <taxon>Hymenochaetales</taxon>
        <taxon>Rickenellaceae</taxon>
        <taxon>Rickenella</taxon>
    </lineage>
</organism>
<feature type="region of interest" description="Disordered" evidence="1">
    <location>
        <begin position="526"/>
        <end position="564"/>
    </location>
</feature>
<feature type="compositionally biased region" description="Pro residues" evidence="1">
    <location>
        <begin position="181"/>
        <end position="190"/>
    </location>
</feature>
<proteinExistence type="predicted"/>
<feature type="compositionally biased region" description="Low complexity" evidence="1">
    <location>
        <begin position="410"/>
        <end position="432"/>
    </location>
</feature>
<feature type="region of interest" description="Disordered" evidence="1">
    <location>
        <begin position="117"/>
        <end position="151"/>
    </location>
</feature>
<name>A0A4Y7Q386_9AGAM</name>
<feature type="region of interest" description="Disordered" evidence="1">
    <location>
        <begin position="327"/>
        <end position="434"/>
    </location>
</feature>
<feature type="compositionally biased region" description="Low complexity" evidence="1">
    <location>
        <begin position="374"/>
        <end position="383"/>
    </location>
</feature>
<feature type="compositionally biased region" description="Polar residues" evidence="1">
    <location>
        <begin position="391"/>
        <end position="403"/>
    </location>
</feature>
<sequence length="564" mass="61488">MATATTSMTGIRSSPNGMADNLHLPGSSVSVNKRDRSPSRFGGIGRRLKSLIPTRSPTHVEPYTYNQHAKSVDGFSSYYDDEGEDDMTLQDHLTYADHSSDSEHDADERDRDATLLGHGYDQQRPGRQRSTAQHRLRTRRPTTNPPARVSVTYNIKRDSIIVPRRHREGPYHAQRQQSQLPSPPLTPPKSPQSDEDIPSLTAHLQKAGRALRAIADMPWVAARVTDDIIPTPRTAPASWYARRSQPPPARVPSPVSHLDLPPIGVARSRMGTGTGSGTPSGMETPTSARMYFDGDSVRSPGSGGAEGREPPWHRDYAYYAAQPVYAYPSSPQDRRGGTQREASQHHRRYHSTPHLLSELQDQPSDAVRSPPQPQCQSQRQTQSHPPYRPTYNPQPQSQSQQTRAYAPPLSSTQSQSHSQSQNRSGQGQGHSRTMTEAHANYRRDFERELFAHDPPPFRAPLSATSAAPPVSYSAAPFTSSARSPTAYRTPTTPAPRGLGSRSGSGYRQGQGQAVYMVPAFVGPAPPSRTLPVQSPGGGVPVGTASRGGVGSLNSPDVGRRAWSG</sequence>
<feature type="compositionally biased region" description="Low complexity" evidence="1">
    <location>
        <begin position="462"/>
        <end position="499"/>
    </location>
</feature>
<feature type="region of interest" description="Disordered" evidence="1">
    <location>
        <begin position="238"/>
        <end position="257"/>
    </location>
</feature>
<feature type="region of interest" description="Disordered" evidence="1">
    <location>
        <begin position="1"/>
        <end position="65"/>
    </location>
</feature>
<gene>
    <name evidence="2" type="ORF">BD410DRAFT_789337</name>
</gene>
<feature type="region of interest" description="Disordered" evidence="1">
    <location>
        <begin position="265"/>
        <end position="311"/>
    </location>
</feature>
<dbReference type="Proteomes" id="UP000294933">
    <property type="component" value="Unassembled WGS sequence"/>
</dbReference>
<evidence type="ECO:0000256" key="1">
    <source>
        <dbReference type="SAM" id="MobiDB-lite"/>
    </source>
</evidence>
<dbReference type="EMBL" id="ML170178">
    <property type="protein sequence ID" value="TDL21905.1"/>
    <property type="molecule type" value="Genomic_DNA"/>
</dbReference>
<protein>
    <submittedName>
        <fullName evidence="2">Uncharacterized protein</fullName>
    </submittedName>
</protein>
<feature type="region of interest" description="Disordered" evidence="1">
    <location>
        <begin position="168"/>
        <end position="197"/>
    </location>
</feature>
<dbReference type="AlphaFoldDB" id="A0A4Y7Q386"/>
<feature type="region of interest" description="Disordered" evidence="1">
    <location>
        <begin position="451"/>
        <end position="510"/>
    </location>
</feature>
<feature type="compositionally biased region" description="Basic and acidic residues" evidence="1">
    <location>
        <begin position="332"/>
        <end position="344"/>
    </location>
</feature>
<evidence type="ECO:0000313" key="3">
    <source>
        <dbReference type="Proteomes" id="UP000294933"/>
    </source>
</evidence>
<accession>A0A4Y7Q386</accession>
<evidence type="ECO:0000313" key="2">
    <source>
        <dbReference type="EMBL" id="TDL21905.1"/>
    </source>
</evidence>
<feature type="compositionally biased region" description="Polar residues" evidence="1">
    <location>
        <begin position="1"/>
        <end position="16"/>
    </location>
</feature>
<dbReference type="VEuPathDB" id="FungiDB:BD410DRAFT_789337"/>